<dbReference type="SUPFAM" id="SSF56112">
    <property type="entry name" value="Protein kinase-like (PK-like)"/>
    <property type="match status" value="1"/>
</dbReference>
<dbReference type="GO" id="GO:0008168">
    <property type="term" value="F:methyltransferase activity"/>
    <property type="evidence" value="ECO:0007669"/>
    <property type="project" value="InterPro"/>
</dbReference>
<dbReference type="CDD" id="cd01650">
    <property type="entry name" value="RT_nLTR_like"/>
    <property type="match status" value="1"/>
</dbReference>
<evidence type="ECO:0000256" key="3">
    <source>
        <dbReference type="ARBA" id="ARBA00022741"/>
    </source>
</evidence>
<dbReference type="GO" id="GO:0016706">
    <property type="term" value="F:2-oxoglutarate-dependent dioxygenase activity"/>
    <property type="evidence" value="ECO:0007669"/>
    <property type="project" value="InterPro"/>
</dbReference>
<gene>
    <name evidence="7 8" type="primary">dapk2b</name>
</gene>
<evidence type="ECO:0000256" key="2">
    <source>
        <dbReference type="ARBA" id="ARBA00022679"/>
    </source>
</evidence>
<dbReference type="Pfam" id="PF00078">
    <property type="entry name" value="RVT_1"/>
    <property type="match status" value="1"/>
</dbReference>
<dbReference type="Gene3D" id="1.20.5.460">
    <property type="entry name" value="Single helix bin"/>
    <property type="match status" value="1"/>
</dbReference>
<keyword evidence="1" id="KW-0723">Serine/threonine-protein kinase</keyword>
<dbReference type="InterPro" id="IPR000477">
    <property type="entry name" value="RT_dom"/>
</dbReference>
<dbReference type="InterPro" id="IPR000719">
    <property type="entry name" value="Prot_kinase_dom"/>
</dbReference>
<protein>
    <submittedName>
        <fullName evidence="7">Death-associated protein kinase 2 isoform X1</fullName>
    </submittedName>
</protein>
<accession>A0AB32THX2</accession>
<evidence type="ECO:0000313" key="6">
    <source>
        <dbReference type="Proteomes" id="UP000000437"/>
    </source>
</evidence>
<sequence length="589" mass="67312">MDIFNLSLSRPVVSTCFKTATIVPIAKSAKTTSLNDWCPVALTPIFSKCFEKLIKKHICSVLPAHTDPLQFANRNNHSTDDAIAFTLHTALSHLENKNPYVRNVDYSSAFNTIVPAKLVVKLQDLGLHSSLCNWIQDFLSSRCQVVRINNITSSTLILNTGALQGCVLSPLLYTHDCAAKHSSNFIIKFADDTAVVGLITDNDETAYREEVHTLTKWCEKNHLSLTISKTKELVVDFRREKRESTTINGIPVERVSTFKFLGVYIAEDLTWAAHTDTVLRKAQQHLFFLRRLRRFGMSPHIFRLFYTCTVESILSGCISTCVSGGELFDFLAQKESLCEEEATEFIKQILNGVQYLHSKKIAHFDLKPENIMLLDNNVQLPRIKLIDFGLAHRIKDGVEFKNIFGTPEFVAPEIVNYEPLGLEADMWSIGVITYILLSGASPFLGDSKQETLANISAVNFEFDEEFFGSTSELAKSFIRQLLVKDTRKRLKIQDALNHPWIKPINPRQALVKRQSVVNLENFKRQYARRRWQFSFRIVTLCNHLTRMMKKGHPNQQDKSKIKFERECESDQEEEVMLRRPQTRRRSSTS</sequence>
<keyword evidence="5" id="KW-0067">ATP-binding</keyword>
<dbReference type="KEGG" id="dre:556756"/>
<evidence type="ECO:0000256" key="1">
    <source>
        <dbReference type="ARBA" id="ARBA00022527"/>
    </source>
</evidence>
<dbReference type="GO" id="GO:0005524">
    <property type="term" value="F:ATP binding"/>
    <property type="evidence" value="ECO:0007669"/>
    <property type="project" value="UniProtKB-KW"/>
</dbReference>
<keyword evidence="2" id="KW-0808">Transferase</keyword>
<proteinExistence type="predicted"/>
<evidence type="ECO:0000313" key="7">
    <source>
        <dbReference type="RefSeq" id="XP_068073644.2"/>
    </source>
</evidence>
<dbReference type="PROSITE" id="PS50011">
    <property type="entry name" value="PROTEIN_KINASE_DOM"/>
    <property type="match status" value="1"/>
</dbReference>
<evidence type="ECO:0000256" key="4">
    <source>
        <dbReference type="ARBA" id="ARBA00022777"/>
    </source>
</evidence>
<keyword evidence="3" id="KW-0547">Nucleotide-binding</keyword>
<dbReference type="FunFam" id="1.10.510.10:FF:000250">
    <property type="entry name" value="Death-associated protein kinase 3"/>
    <property type="match status" value="1"/>
</dbReference>
<dbReference type="GO" id="GO:0004674">
    <property type="term" value="F:protein serine/threonine kinase activity"/>
    <property type="evidence" value="ECO:0007669"/>
    <property type="project" value="UniProtKB-KW"/>
</dbReference>
<dbReference type="PROSITE" id="PS50878">
    <property type="entry name" value="RT_POL"/>
    <property type="match status" value="1"/>
</dbReference>
<evidence type="ECO:0000256" key="5">
    <source>
        <dbReference type="ARBA" id="ARBA00022840"/>
    </source>
</evidence>
<dbReference type="InterPro" id="IPR008271">
    <property type="entry name" value="Ser/Thr_kinase_AS"/>
</dbReference>
<dbReference type="InterPro" id="IPR011009">
    <property type="entry name" value="Kinase-like_dom_sf"/>
</dbReference>
<dbReference type="RefSeq" id="XP_068073644.2">
    <property type="nucleotide sequence ID" value="XM_068217543.2"/>
</dbReference>
<reference evidence="7" key="1">
    <citation type="submission" date="2025-08" db="UniProtKB">
        <authorList>
            <consortium name="RefSeq"/>
        </authorList>
    </citation>
    <scope>IDENTIFICATION</scope>
    <source>
        <strain evidence="7">Tuebingen</strain>
        <tissue evidence="7">Fibroblasts and whole tissue</tissue>
    </source>
</reference>
<dbReference type="PANTHER" id="PTHR24342">
    <property type="entry name" value="SERINE/THREONINE-PROTEIN KINASE 17"/>
    <property type="match status" value="1"/>
</dbReference>
<dbReference type="PANTHER" id="PTHR24342:SF15">
    <property type="entry name" value="DEATH-ASSOCIATED PROTEIN KINASE 2"/>
    <property type="match status" value="1"/>
</dbReference>
<dbReference type="AGR" id="ZFIN:ZDB-GENE-060810-178"/>
<dbReference type="AlphaFoldDB" id="A0AB32THX2"/>
<dbReference type="Proteomes" id="UP000000437">
    <property type="component" value="Chromosome 25"/>
</dbReference>
<evidence type="ECO:0000313" key="8">
    <source>
        <dbReference type="ZFIN" id="ZDB-GENE-060810-178"/>
    </source>
</evidence>
<name>A0AB32THX2_DANRE</name>
<keyword evidence="6" id="KW-1185">Reference proteome</keyword>
<dbReference type="Pfam" id="PF00069">
    <property type="entry name" value="Pkinase"/>
    <property type="match status" value="1"/>
</dbReference>
<organism evidence="6 7">
    <name type="scientific">Danio rerio</name>
    <name type="common">Zebrafish</name>
    <name type="synonym">Brachydanio rerio</name>
    <dbReference type="NCBI Taxonomy" id="7955"/>
    <lineage>
        <taxon>Eukaryota</taxon>
        <taxon>Metazoa</taxon>
        <taxon>Chordata</taxon>
        <taxon>Craniata</taxon>
        <taxon>Vertebrata</taxon>
        <taxon>Euteleostomi</taxon>
        <taxon>Actinopterygii</taxon>
        <taxon>Neopterygii</taxon>
        <taxon>Teleostei</taxon>
        <taxon>Ostariophysi</taxon>
        <taxon>Cypriniformes</taxon>
        <taxon>Danionidae</taxon>
        <taxon>Danioninae</taxon>
        <taxon>Danio</taxon>
    </lineage>
</organism>
<dbReference type="ZFIN" id="ZDB-GENE-060810-178">
    <property type="gene designation" value="dapk2b"/>
</dbReference>
<dbReference type="SMART" id="SM00220">
    <property type="entry name" value="S_TKc"/>
    <property type="match status" value="1"/>
</dbReference>
<dbReference type="PROSITE" id="PS00108">
    <property type="entry name" value="PROTEIN_KINASE_ST"/>
    <property type="match status" value="1"/>
</dbReference>
<keyword evidence="4 7" id="KW-0418">Kinase</keyword>
<dbReference type="Gene3D" id="1.10.510.10">
    <property type="entry name" value="Transferase(Phosphotransferase) domain 1"/>
    <property type="match status" value="1"/>
</dbReference>
<dbReference type="CTD" id="556756"/>